<dbReference type="InterPro" id="IPR003442">
    <property type="entry name" value="T6A_TsaE"/>
</dbReference>
<keyword evidence="4" id="KW-0963">Cytoplasm</keyword>
<evidence type="ECO:0000256" key="10">
    <source>
        <dbReference type="ARBA" id="ARBA00032441"/>
    </source>
</evidence>
<keyword evidence="9" id="KW-0460">Magnesium</keyword>
<evidence type="ECO:0000256" key="7">
    <source>
        <dbReference type="ARBA" id="ARBA00022741"/>
    </source>
</evidence>
<keyword evidence="12" id="KW-1185">Reference proteome</keyword>
<accession>A0A7K3WTU8</accession>
<keyword evidence="7" id="KW-0547">Nucleotide-binding</keyword>
<proteinExistence type="inferred from homology"/>
<evidence type="ECO:0000256" key="9">
    <source>
        <dbReference type="ARBA" id="ARBA00022842"/>
    </source>
</evidence>
<evidence type="ECO:0000256" key="1">
    <source>
        <dbReference type="ARBA" id="ARBA00004496"/>
    </source>
</evidence>
<evidence type="ECO:0000313" key="11">
    <source>
        <dbReference type="EMBL" id="NEN24085.1"/>
    </source>
</evidence>
<organism evidence="11 12">
    <name type="scientific">Cryomorpha ignava</name>
    <dbReference type="NCBI Taxonomy" id="101383"/>
    <lineage>
        <taxon>Bacteria</taxon>
        <taxon>Pseudomonadati</taxon>
        <taxon>Bacteroidota</taxon>
        <taxon>Flavobacteriia</taxon>
        <taxon>Flavobacteriales</taxon>
        <taxon>Cryomorphaceae</taxon>
        <taxon>Cryomorpha</taxon>
    </lineage>
</organism>
<comment type="caution">
    <text evidence="11">The sequence shown here is derived from an EMBL/GenBank/DDBJ whole genome shotgun (WGS) entry which is preliminary data.</text>
</comment>
<dbReference type="GO" id="GO:0005737">
    <property type="term" value="C:cytoplasm"/>
    <property type="evidence" value="ECO:0007669"/>
    <property type="project" value="UniProtKB-SubCell"/>
</dbReference>
<evidence type="ECO:0000256" key="4">
    <source>
        <dbReference type="ARBA" id="ARBA00022490"/>
    </source>
</evidence>
<dbReference type="InterPro" id="IPR027417">
    <property type="entry name" value="P-loop_NTPase"/>
</dbReference>
<evidence type="ECO:0000256" key="3">
    <source>
        <dbReference type="ARBA" id="ARBA00019010"/>
    </source>
</evidence>
<evidence type="ECO:0000256" key="2">
    <source>
        <dbReference type="ARBA" id="ARBA00007599"/>
    </source>
</evidence>
<dbReference type="GO" id="GO:0005524">
    <property type="term" value="F:ATP binding"/>
    <property type="evidence" value="ECO:0007669"/>
    <property type="project" value="UniProtKB-KW"/>
</dbReference>
<comment type="subcellular location">
    <subcellularLocation>
        <location evidence="1">Cytoplasm</location>
    </subcellularLocation>
</comment>
<dbReference type="Gene3D" id="3.40.50.300">
    <property type="entry name" value="P-loop containing nucleotide triphosphate hydrolases"/>
    <property type="match status" value="1"/>
</dbReference>
<evidence type="ECO:0000256" key="8">
    <source>
        <dbReference type="ARBA" id="ARBA00022840"/>
    </source>
</evidence>
<dbReference type="NCBIfam" id="TIGR00150">
    <property type="entry name" value="T6A_YjeE"/>
    <property type="match status" value="1"/>
</dbReference>
<keyword evidence="6" id="KW-0479">Metal-binding</keyword>
<dbReference type="GO" id="GO:0002949">
    <property type="term" value="P:tRNA threonylcarbamoyladenosine modification"/>
    <property type="evidence" value="ECO:0007669"/>
    <property type="project" value="InterPro"/>
</dbReference>
<dbReference type="Proteomes" id="UP000486602">
    <property type="component" value="Unassembled WGS sequence"/>
</dbReference>
<dbReference type="PANTHER" id="PTHR33540">
    <property type="entry name" value="TRNA THREONYLCARBAMOYLADENOSINE BIOSYNTHESIS PROTEIN TSAE"/>
    <property type="match status" value="1"/>
</dbReference>
<name>A0A7K3WTU8_9FLAO</name>
<dbReference type="PANTHER" id="PTHR33540:SF2">
    <property type="entry name" value="TRNA THREONYLCARBAMOYLADENOSINE BIOSYNTHESIS PROTEIN TSAE"/>
    <property type="match status" value="1"/>
</dbReference>
<keyword evidence="8" id="KW-0067">ATP-binding</keyword>
<keyword evidence="5" id="KW-0819">tRNA processing</keyword>
<protein>
    <recommendedName>
        <fullName evidence="3">tRNA threonylcarbamoyladenosine biosynthesis protein TsaE</fullName>
    </recommendedName>
    <alternativeName>
        <fullName evidence="10">t(6)A37 threonylcarbamoyladenosine biosynthesis protein TsaE</fullName>
    </alternativeName>
</protein>
<gene>
    <name evidence="11" type="primary">tsaE</name>
    <name evidence="11" type="ORF">G3O08_11295</name>
</gene>
<keyword evidence="11" id="KW-0808">Transferase</keyword>
<comment type="similarity">
    <text evidence="2">Belongs to the TsaE family.</text>
</comment>
<dbReference type="AlphaFoldDB" id="A0A7K3WTU8"/>
<dbReference type="GO" id="GO:0046872">
    <property type="term" value="F:metal ion binding"/>
    <property type="evidence" value="ECO:0007669"/>
    <property type="project" value="UniProtKB-KW"/>
</dbReference>
<reference evidence="11 12" key="1">
    <citation type="submission" date="2020-02" db="EMBL/GenBank/DDBJ databases">
        <title>Out from the shadows clarifying the taxonomy of the family Cryomorphaceae and related taxa by utilizing the GTDB taxonomic framework.</title>
        <authorList>
            <person name="Bowman J.P."/>
        </authorList>
    </citation>
    <scope>NUCLEOTIDE SEQUENCE [LARGE SCALE GENOMIC DNA]</scope>
    <source>
        <strain evidence="11 12">QSSC 1-22</strain>
    </source>
</reference>
<dbReference type="SUPFAM" id="SSF52540">
    <property type="entry name" value="P-loop containing nucleoside triphosphate hydrolases"/>
    <property type="match status" value="1"/>
</dbReference>
<sequence length="139" mass="16232">MEYSAESTGDLPKIARDILRKAGDFRLFAFYGNMGVGKTTLILQFIEILGVKEPGSSPTFSIVNEYRDAENKPVYHFDFYRIESIDEVYDIGYEEYFYSDAWCFMEWPEKIEALLPDETVKIFINEEENVRKIKVELPS</sequence>
<evidence type="ECO:0000313" key="12">
    <source>
        <dbReference type="Proteomes" id="UP000486602"/>
    </source>
</evidence>
<dbReference type="Pfam" id="PF02367">
    <property type="entry name" value="TsaE"/>
    <property type="match status" value="1"/>
</dbReference>
<dbReference type="EMBL" id="JAAGVY010000019">
    <property type="protein sequence ID" value="NEN24085.1"/>
    <property type="molecule type" value="Genomic_DNA"/>
</dbReference>
<dbReference type="GO" id="GO:0016740">
    <property type="term" value="F:transferase activity"/>
    <property type="evidence" value="ECO:0007669"/>
    <property type="project" value="UniProtKB-KW"/>
</dbReference>
<evidence type="ECO:0000256" key="6">
    <source>
        <dbReference type="ARBA" id="ARBA00022723"/>
    </source>
</evidence>
<dbReference type="RefSeq" id="WP_163285480.1">
    <property type="nucleotide sequence ID" value="NZ_JAAGVY010000019.1"/>
</dbReference>
<evidence type="ECO:0000256" key="5">
    <source>
        <dbReference type="ARBA" id="ARBA00022694"/>
    </source>
</evidence>